<dbReference type="InterPro" id="IPR012337">
    <property type="entry name" value="RNaseH-like_sf"/>
</dbReference>
<keyword evidence="3" id="KW-1185">Reference proteome</keyword>
<name>A0A9N9SAB2_9DIPT</name>
<protein>
    <submittedName>
        <fullName evidence="2">Uncharacterized protein</fullName>
    </submittedName>
</protein>
<dbReference type="OrthoDB" id="7787952at2759"/>
<evidence type="ECO:0000313" key="3">
    <source>
        <dbReference type="Proteomes" id="UP001153620"/>
    </source>
</evidence>
<feature type="region of interest" description="Disordered" evidence="1">
    <location>
        <begin position="958"/>
        <end position="986"/>
    </location>
</feature>
<sequence length="986" mass="111107">MIRQQNQDHLTSKHKIIARTLGLEPRNRSKRPREVDEEEPLPKKLKTVSINKTIRELIEFFLSSNISLNCAERLRKVEIVQREFDAYNKVFNRKKLREYILQAAGEDTENDIEDIQEPLKGIYKEIANETKGKLVSIMFDSASRHGRHVFAVSLRYAKGDKVVERTIGVITQHQRQTGANLFNQVELLLRKVGLTINDIYSTCTDQGANMLRAADLAIQAQDAIRICRAIANLEHEEEINIDEAQAAERAEEIDVEHMLRVEAELDREWDEQQQQHLHDEQEQEDPEPLVTEVMVDEGALCSKMVCGAHTCQLAVTDVIIDFRMVIAEIRAVVKASKRLEFSQVLHAARIRSLRLDVETRWDSLYGMISDVNEFRNQLQEVAFTHEILALNEDAWEFIDEFIQVFIPVHFAMKEFQRADITMSEFYISWVKMELEISGVPLGDEEIKDRLLEALERRKRRFFECDAFIAALLLDPRINWSNNQEDFFGPELLERGMVHIEKIHQVLINRGQVEQLEDQNRDQQNVIYEALDQRLGGGRRGQDQSWQNINQRLTIRQQINRFLAEIRISSGAKLNPQKYWYNKRDEEPEIYKVSQVVYGAAFSQVKVERDFTISSSTIAANCTKSNTTCTSGKVFNTTSCKCNCPAVTCTKPMALNTKTCGCSCGLSSCPRGSVLDAASCSCKCNATTKCPDNKAVNSTTCKCECSNPEPCKSFYALNETSCGCDCALRSSHCSWPQVLDKKACKCSCNKTATCTNSRVWDDEYCRCKCPKKLKCPSGSYWNDTTCSCSCYIRSCLKPQVLDNSTCSCTCPNITTCPSGQTFDNRTCSCRCSPKKCPSNYRFNSTTCSCDCGITKCNSNQVLNATSCSCGCNPAKKAACNGSMTWNNNYCQCRCEKINDRCPSYTRMNRTTCNCDCALSPSLCRAPQTLLKDKCTCGCVNAADSSTCASGQSWNNDTCSCGSGSSSSNPSKSAPEQPTEAQVEPETE</sequence>
<accession>A0A9N9SAB2</accession>
<evidence type="ECO:0000313" key="2">
    <source>
        <dbReference type="EMBL" id="CAG9811708.1"/>
    </source>
</evidence>
<proteinExistence type="predicted"/>
<dbReference type="AlphaFoldDB" id="A0A9N9SAB2"/>
<reference evidence="2" key="1">
    <citation type="submission" date="2022-01" db="EMBL/GenBank/DDBJ databases">
        <authorList>
            <person name="King R."/>
        </authorList>
    </citation>
    <scope>NUCLEOTIDE SEQUENCE</scope>
</reference>
<organism evidence="2 3">
    <name type="scientific">Chironomus riparius</name>
    <dbReference type="NCBI Taxonomy" id="315576"/>
    <lineage>
        <taxon>Eukaryota</taxon>
        <taxon>Metazoa</taxon>
        <taxon>Ecdysozoa</taxon>
        <taxon>Arthropoda</taxon>
        <taxon>Hexapoda</taxon>
        <taxon>Insecta</taxon>
        <taxon>Pterygota</taxon>
        <taxon>Neoptera</taxon>
        <taxon>Endopterygota</taxon>
        <taxon>Diptera</taxon>
        <taxon>Nematocera</taxon>
        <taxon>Chironomoidea</taxon>
        <taxon>Chironomidae</taxon>
        <taxon>Chironominae</taxon>
        <taxon>Chironomus</taxon>
    </lineage>
</organism>
<feature type="compositionally biased region" description="Polar residues" evidence="1">
    <location>
        <begin position="967"/>
        <end position="978"/>
    </location>
</feature>
<evidence type="ECO:0000256" key="1">
    <source>
        <dbReference type="SAM" id="MobiDB-lite"/>
    </source>
</evidence>
<reference evidence="2" key="2">
    <citation type="submission" date="2022-10" db="EMBL/GenBank/DDBJ databases">
        <authorList>
            <consortium name="ENA_rothamsted_submissions"/>
            <consortium name="culmorum"/>
            <person name="King R."/>
        </authorList>
    </citation>
    <scope>NUCLEOTIDE SEQUENCE</scope>
</reference>
<dbReference type="SUPFAM" id="SSF53098">
    <property type="entry name" value="Ribonuclease H-like"/>
    <property type="match status" value="1"/>
</dbReference>
<gene>
    <name evidence="2" type="ORF">CHIRRI_LOCUS14515</name>
</gene>
<dbReference type="EMBL" id="OU895880">
    <property type="protein sequence ID" value="CAG9811708.1"/>
    <property type="molecule type" value="Genomic_DNA"/>
</dbReference>
<dbReference type="Proteomes" id="UP001153620">
    <property type="component" value="Chromosome 4"/>
</dbReference>